<evidence type="ECO:0000256" key="2">
    <source>
        <dbReference type="SAM" id="SignalP"/>
    </source>
</evidence>
<dbReference type="AlphaFoldDB" id="A0A2N3YHH9"/>
<sequence length="125" mass="12069">MRTRPLLLLGLALSVLAALVCLVAPLYAAGDGSGGATLAAVNGPGALVAPALFVVFALGAATSPWRGLRLAGVAAHAALTLLALLTIGAFFLPATTALVLGALHALRASPAPAGAPQGSRSNAAA</sequence>
<evidence type="ECO:0000313" key="4">
    <source>
        <dbReference type="Proteomes" id="UP000233781"/>
    </source>
</evidence>
<keyword evidence="1" id="KW-0812">Transmembrane</keyword>
<gene>
    <name evidence="3" type="ORF">ATL31_1103</name>
</gene>
<feature type="transmembrane region" description="Helical" evidence="1">
    <location>
        <begin position="70"/>
        <end position="92"/>
    </location>
</feature>
<keyword evidence="1" id="KW-1133">Transmembrane helix</keyword>
<feature type="signal peptide" evidence="2">
    <location>
        <begin position="1"/>
        <end position="28"/>
    </location>
</feature>
<feature type="transmembrane region" description="Helical" evidence="1">
    <location>
        <begin position="38"/>
        <end position="58"/>
    </location>
</feature>
<feature type="chain" id="PRO_5014704183" evidence="2">
    <location>
        <begin position="29"/>
        <end position="125"/>
    </location>
</feature>
<reference evidence="3 4" key="1">
    <citation type="submission" date="2017-12" db="EMBL/GenBank/DDBJ databases">
        <title>Sequencing the genomes of 1000 Actinobacteria strains.</title>
        <authorList>
            <person name="Klenk H.-P."/>
        </authorList>
    </citation>
    <scope>NUCLEOTIDE SEQUENCE [LARGE SCALE GENOMIC DNA]</scope>
    <source>
        <strain evidence="3 4">DSM 12806</strain>
    </source>
</reference>
<keyword evidence="2" id="KW-0732">Signal</keyword>
<dbReference type="RefSeq" id="WP_101394883.1">
    <property type="nucleotide sequence ID" value="NZ_PJNE01000001.1"/>
</dbReference>
<name>A0A2N3YHH9_9MICO</name>
<keyword evidence="1" id="KW-0472">Membrane</keyword>
<accession>A0A2N3YHH9</accession>
<evidence type="ECO:0000313" key="3">
    <source>
        <dbReference type="EMBL" id="PKW26296.1"/>
    </source>
</evidence>
<proteinExistence type="predicted"/>
<comment type="caution">
    <text evidence="3">The sequence shown here is derived from an EMBL/GenBank/DDBJ whole genome shotgun (WGS) entry which is preliminary data.</text>
</comment>
<dbReference type="EMBL" id="PJNE01000001">
    <property type="protein sequence ID" value="PKW26296.1"/>
    <property type="molecule type" value="Genomic_DNA"/>
</dbReference>
<evidence type="ECO:0000256" key="1">
    <source>
        <dbReference type="SAM" id="Phobius"/>
    </source>
</evidence>
<protein>
    <submittedName>
        <fullName evidence="3">Uncharacterized protein</fullName>
    </submittedName>
</protein>
<organism evidence="3 4">
    <name type="scientific">Phycicoccus duodecadis</name>
    <dbReference type="NCBI Taxonomy" id="173053"/>
    <lineage>
        <taxon>Bacteria</taxon>
        <taxon>Bacillati</taxon>
        <taxon>Actinomycetota</taxon>
        <taxon>Actinomycetes</taxon>
        <taxon>Micrococcales</taxon>
        <taxon>Intrasporangiaceae</taxon>
        <taxon>Phycicoccus</taxon>
    </lineage>
</organism>
<keyword evidence="4" id="KW-1185">Reference proteome</keyword>
<dbReference type="Proteomes" id="UP000233781">
    <property type="component" value="Unassembled WGS sequence"/>
</dbReference>